<organism evidence="1 2">
    <name type="scientific">Boeremia exigua</name>
    <dbReference type="NCBI Taxonomy" id="749465"/>
    <lineage>
        <taxon>Eukaryota</taxon>
        <taxon>Fungi</taxon>
        <taxon>Dikarya</taxon>
        <taxon>Ascomycota</taxon>
        <taxon>Pezizomycotina</taxon>
        <taxon>Dothideomycetes</taxon>
        <taxon>Pleosporomycetidae</taxon>
        <taxon>Pleosporales</taxon>
        <taxon>Pleosporineae</taxon>
        <taxon>Didymellaceae</taxon>
        <taxon>Boeremia</taxon>
    </lineage>
</organism>
<keyword evidence="2" id="KW-1185">Reference proteome</keyword>
<comment type="caution">
    <text evidence="1">The sequence shown here is derived from an EMBL/GenBank/DDBJ whole genome shotgun (WGS) entry which is preliminary data.</text>
</comment>
<name>A0ACC2ID42_9PLEO</name>
<accession>A0ACC2ID42</accession>
<protein>
    <submittedName>
        <fullName evidence="1">Uncharacterized protein</fullName>
    </submittedName>
</protein>
<evidence type="ECO:0000313" key="2">
    <source>
        <dbReference type="Proteomes" id="UP001153331"/>
    </source>
</evidence>
<dbReference type="Proteomes" id="UP001153331">
    <property type="component" value="Unassembled WGS sequence"/>
</dbReference>
<evidence type="ECO:0000313" key="1">
    <source>
        <dbReference type="EMBL" id="KAJ8113084.1"/>
    </source>
</evidence>
<sequence>MVQAAIVNKWGESPKYQSLDLPPPTEAQVHIKVLAAGLHLLVRSRAAGQHFTTAGTSPPHVPGTDGVGTIVPTGELVYFNSLAAPTGSFAEEINIDKKDVFELPNGADPDTIALLANGVMSSWMALTARAGVTPGQKEKFSVAIVGATGVSGQAAVQIVKAVGAEKIVAIGRPGAKLEKTKELGATALVALNAKIEETDFDEAADVDIVLDYLWGDVAKAVLPGIIAKRKNKSQRLTWVQIGALGGEDVPVSGSLLRKANVAIVGCGPGSWTYPELSAQMPAMLRAMVDSQLKGDFKVEKLREVEQWWNKTSGPRKLVKP</sequence>
<reference evidence="1" key="1">
    <citation type="submission" date="2022-11" db="EMBL/GenBank/DDBJ databases">
        <title>Genome Sequence of Boeremia exigua.</title>
        <authorList>
            <person name="Buettner E."/>
        </authorList>
    </citation>
    <scope>NUCLEOTIDE SEQUENCE</scope>
    <source>
        <strain evidence="1">CU02</strain>
    </source>
</reference>
<gene>
    <name evidence="1" type="ORF">OPT61_g4709</name>
</gene>
<dbReference type="EMBL" id="JAPHNI010000277">
    <property type="protein sequence ID" value="KAJ8113084.1"/>
    <property type="molecule type" value="Genomic_DNA"/>
</dbReference>
<proteinExistence type="predicted"/>